<accession>A0ABV1FKZ6</accession>
<comment type="caution">
    <text evidence="6">The sequence shown here is derived from an EMBL/GenBank/DDBJ whole genome shotgun (WGS) entry which is preliminary data.</text>
</comment>
<dbReference type="InterPro" id="IPR051054">
    <property type="entry name" value="SorC_transcr_regulators"/>
</dbReference>
<protein>
    <submittedName>
        <fullName evidence="6">Sugar-binding domain-containing protein</fullName>
    </submittedName>
</protein>
<dbReference type="InterPro" id="IPR037171">
    <property type="entry name" value="NagB/RpiA_transferase-like"/>
</dbReference>
<comment type="similarity">
    <text evidence="1">Belongs to the SorC transcriptional regulatory family.</text>
</comment>
<keyword evidence="7" id="KW-1185">Reference proteome</keyword>
<reference evidence="6 7" key="1">
    <citation type="submission" date="2024-03" db="EMBL/GenBank/DDBJ databases">
        <title>Human intestinal bacterial collection.</title>
        <authorList>
            <person name="Pauvert C."/>
            <person name="Hitch T.C.A."/>
            <person name="Clavel T."/>
        </authorList>
    </citation>
    <scope>NUCLEOTIDE SEQUENCE [LARGE SCALE GENOMIC DNA]</scope>
    <source>
        <strain evidence="6 7">CLA-AA-H132</strain>
    </source>
</reference>
<evidence type="ECO:0000313" key="6">
    <source>
        <dbReference type="EMBL" id="MEQ2473763.1"/>
    </source>
</evidence>
<evidence type="ECO:0000256" key="4">
    <source>
        <dbReference type="ARBA" id="ARBA00023163"/>
    </source>
</evidence>
<dbReference type="SUPFAM" id="SSF100950">
    <property type="entry name" value="NagB/RpiA/CoA transferase-like"/>
    <property type="match status" value="1"/>
</dbReference>
<name>A0ABV1FKZ6_9FIRM</name>
<dbReference type="SUPFAM" id="SSF46689">
    <property type="entry name" value="Homeodomain-like"/>
    <property type="match status" value="1"/>
</dbReference>
<dbReference type="PANTHER" id="PTHR34294:SF1">
    <property type="entry name" value="TRANSCRIPTIONAL REGULATOR LSRR"/>
    <property type="match status" value="1"/>
</dbReference>
<feature type="domain" description="Sugar-binding" evidence="5">
    <location>
        <begin position="64"/>
        <end position="313"/>
    </location>
</feature>
<keyword evidence="2" id="KW-0805">Transcription regulation</keyword>
<dbReference type="Pfam" id="PF04198">
    <property type="entry name" value="Sugar-bind"/>
    <property type="match status" value="1"/>
</dbReference>
<gene>
    <name evidence="6" type="ORF">WMO29_14915</name>
</gene>
<evidence type="ECO:0000259" key="5">
    <source>
        <dbReference type="Pfam" id="PF04198"/>
    </source>
</evidence>
<keyword evidence="4" id="KW-0804">Transcription</keyword>
<dbReference type="InterPro" id="IPR007324">
    <property type="entry name" value="Sugar-bd_dom_put"/>
</dbReference>
<organism evidence="6 7">
    <name type="scientific">Laedolimicola intestinihominis</name>
    <dbReference type="NCBI Taxonomy" id="3133166"/>
    <lineage>
        <taxon>Bacteria</taxon>
        <taxon>Bacillati</taxon>
        <taxon>Bacillota</taxon>
        <taxon>Clostridia</taxon>
        <taxon>Lachnospirales</taxon>
        <taxon>Lachnospiraceae</taxon>
        <taxon>Laedolimicola</taxon>
    </lineage>
</organism>
<dbReference type="InterPro" id="IPR009057">
    <property type="entry name" value="Homeodomain-like_sf"/>
</dbReference>
<keyword evidence="3" id="KW-0238">DNA-binding</keyword>
<dbReference type="Gene3D" id="1.10.10.60">
    <property type="entry name" value="Homeodomain-like"/>
    <property type="match status" value="1"/>
</dbReference>
<sequence>MTVENQDELKKRAAVMYYRDDMTQAEIARALYLSRTKISRLLKAAKEENIVDIRINGGFRRNDYLEHIFEERYGLKEAVILADIPGGEEEALRTVARAAAEYIDSILTKDSIIGIGRGRTLQTVVECMEPQRFLPIQVVQLIGLLNNPSQNEEEMELVRQFAKVYGASCHNLFAPFILDDKQARQVLNRVAAVGKTIELAKQANVILSSVGNFDLKDKRILWNSYLGKEEKLRLSQQGAVGLFFGRYYDREGRILDTELHNKIFGLEVKEIINKEQVITVAQGQKKALPILGALHGGLMKTLITDENTALNVLIQEGKMIE</sequence>
<dbReference type="Gene3D" id="3.40.50.1360">
    <property type="match status" value="1"/>
</dbReference>
<dbReference type="Proteomes" id="UP001438008">
    <property type="component" value="Unassembled WGS sequence"/>
</dbReference>
<dbReference type="EMBL" id="JBBMFE010000018">
    <property type="protein sequence ID" value="MEQ2473763.1"/>
    <property type="molecule type" value="Genomic_DNA"/>
</dbReference>
<dbReference type="RefSeq" id="WP_349165331.1">
    <property type="nucleotide sequence ID" value="NZ_JBBMFE010000018.1"/>
</dbReference>
<evidence type="ECO:0000256" key="2">
    <source>
        <dbReference type="ARBA" id="ARBA00023015"/>
    </source>
</evidence>
<evidence type="ECO:0000256" key="3">
    <source>
        <dbReference type="ARBA" id="ARBA00023125"/>
    </source>
</evidence>
<evidence type="ECO:0000256" key="1">
    <source>
        <dbReference type="ARBA" id="ARBA00010466"/>
    </source>
</evidence>
<evidence type="ECO:0000313" key="7">
    <source>
        <dbReference type="Proteomes" id="UP001438008"/>
    </source>
</evidence>
<proteinExistence type="inferred from homology"/>
<dbReference type="PANTHER" id="PTHR34294">
    <property type="entry name" value="TRANSCRIPTIONAL REGULATOR-RELATED"/>
    <property type="match status" value="1"/>
</dbReference>